<comment type="caution">
    <text evidence="1">The sequence shown here is derived from an EMBL/GenBank/DDBJ whole genome shotgun (WGS) entry which is preliminary data.</text>
</comment>
<dbReference type="AlphaFoldDB" id="A0A9W8JYD7"/>
<dbReference type="EMBL" id="JANKHO010000998">
    <property type="protein sequence ID" value="KAJ3504526.1"/>
    <property type="molecule type" value="Genomic_DNA"/>
</dbReference>
<proteinExistence type="predicted"/>
<protein>
    <submittedName>
        <fullName evidence="1">Uncharacterized protein</fullName>
    </submittedName>
</protein>
<organism evidence="1 2">
    <name type="scientific">Agrocybe chaxingu</name>
    <dbReference type="NCBI Taxonomy" id="84603"/>
    <lineage>
        <taxon>Eukaryota</taxon>
        <taxon>Fungi</taxon>
        <taxon>Dikarya</taxon>
        <taxon>Basidiomycota</taxon>
        <taxon>Agaricomycotina</taxon>
        <taxon>Agaricomycetes</taxon>
        <taxon>Agaricomycetidae</taxon>
        <taxon>Agaricales</taxon>
        <taxon>Agaricineae</taxon>
        <taxon>Strophariaceae</taxon>
        <taxon>Agrocybe</taxon>
    </lineage>
</organism>
<dbReference type="Proteomes" id="UP001148786">
    <property type="component" value="Unassembled WGS sequence"/>
</dbReference>
<accession>A0A9W8JYD7</accession>
<evidence type="ECO:0000313" key="1">
    <source>
        <dbReference type="EMBL" id="KAJ3504526.1"/>
    </source>
</evidence>
<dbReference type="OrthoDB" id="2958239at2759"/>
<reference evidence="1" key="1">
    <citation type="submission" date="2022-07" db="EMBL/GenBank/DDBJ databases">
        <title>Genome Sequence of Agrocybe chaxingu.</title>
        <authorList>
            <person name="Buettner E."/>
        </authorList>
    </citation>
    <scope>NUCLEOTIDE SEQUENCE</scope>
    <source>
        <strain evidence="1">MP-N11</strain>
    </source>
</reference>
<name>A0A9W8JYD7_9AGAR</name>
<evidence type="ECO:0000313" key="2">
    <source>
        <dbReference type="Proteomes" id="UP001148786"/>
    </source>
</evidence>
<keyword evidence="2" id="KW-1185">Reference proteome</keyword>
<sequence>MRSALVGAQRSDSDRWQFSTLQISSSEPFTHNRLKDVSHSFFSLTERFVAMLTPPLSLLAQEILDYIVDHVVLPHWDEDLVHLSLTDRVFTARCQMQIFRKISLDDDDCTKSEMKKKIKKKWDILKASPWLAKHIRIIILRLANPQLFDNLSFVKILNLMTQSCASPHTLEVETEDHRPKRFAAGLLQSSLFQTLTTIHLTGWKSLPLDVIVVCSNLKNLNVRNIDLGDERKHHMLTKGFPPPKIERFDYCNSHHLVRRLIKVGPPTAPIVDWCQCKILEASPHERSDMSCVQRILKLTSHTLEEFYLTTYSVSNIPEEKRQFPLKTLVNLELMSNLRIFRIYAAINCRGKQHTVLDDISAVLSSMPSPNRLQCFFLRVSIYGGKSFKDCLDEDWEGLCIQVVRVSGGRSLSFRVEAFINPHKLDDRFPGDDILYASLEERMKRFLSPYRNVKFHFLFNERKHLTARNLALADRSFTARCQIHIFRELFLEDDWDETFKSIVERKWKILDGNPSLARLVRIITFNSGDPKYDAIFTDVNFMKIMGLITQFANQFHTLRLQAIGQKNLPGARHLGTKLVQSGLAQTLTTLYIENWTNFPLDIFSLCSNLKDLKAHHIVPRAQAPLDSRSDLLKLERLEYDDSEELMKKLLGMPDVHNSALVTASGTVQDIILYDPIVPDSGRSLPLGEFIDLKSTKNLEAFTVSTIINCRVKHHDVLRDLSIILATLPSHNQMRMFSLDISVVGARPFKQCLDEDWEGICAEIVRISANKSFSFSLFIGVEYQSHTRKAAGEGALYESIEGRIRASLKDYPNVNFSPLNNITRWELL</sequence>
<gene>
    <name evidence="1" type="ORF">NLJ89_g7887</name>
</gene>